<gene>
    <name evidence="3" type="ORF">F3Y22_tig00110057pilonHSYRG00056</name>
</gene>
<dbReference type="Pfam" id="PF25418">
    <property type="entry name" value="DUF7890"/>
    <property type="match status" value="1"/>
</dbReference>
<proteinExistence type="predicted"/>
<organism evidence="3 4">
    <name type="scientific">Hibiscus syriacus</name>
    <name type="common">Rose of Sharon</name>
    <dbReference type="NCBI Taxonomy" id="106335"/>
    <lineage>
        <taxon>Eukaryota</taxon>
        <taxon>Viridiplantae</taxon>
        <taxon>Streptophyta</taxon>
        <taxon>Embryophyta</taxon>
        <taxon>Tracheophyta</taxon>
        <taxon>Spermatophyta</taxon>
        <taxon>Magnoliopsida</taxon>
        <taxon>eudicotyledons</taxon>
        <taxon>Gunneridae</taxon>
        <taxon>Pentapetalae</taxon>
        <taxon>rosids</taxon>
        <taxon>malvids</taxon>
        <taxon>Malvales</taxon>
        <taxon>Malvaceae</taxon>
        <taxon>Malvoideae</taxon>
        <taxon>Hibiscus</taxon>
    </lineage>
</organism>
<dbReference type="AlphaFoldDB" id="A0A6A3BJG6"/>
<keyword evidence="4" id="KW-1185">Reference proteome</keyword>
<comment type="caution">
    <text evidence="3">The sequence shown here is derived from an EMBL/GenBank/DDBJ whole genome shotgun (WGS) entry which is preliminary data.</text>
</comment>
<dbReference type="EMBL" id="VEPZ02000830">
    <property type="protein sequence ID" value="KAE8717166.1"/>
    <property type="molecule type" value="Genomic_DNA"/>
</dbReference>
<feature type="signal peptide" evidence="1">
    <location>
        <begin position="1"/>
        <end position="15"/>
    </location>
</feature>
<dbReference type="PANTHER" id="PTHR36782:SF1">
    <property type="entry name" value="CALCIUM UNIPORTER PROTEIN"/>
    <property type="match status" value="1"/>
</dbReference>
<dbReference type="InterPro" id="IPR057212">
    <property type="entry name" value="DUF7890"/>
</dbReference>
<keyword evidence="1" id="KW-0732">Signal</keyword>
<evidence type="ECO:0000313" key="4">
    <source>
        <dbReference type="Proteomes" id="UP000436088"/>
    </source>
</evidence>
<dbReference type="Proteomes" id="UP000436088">
    <property type="component" value="Unassembled WGS sequence"/>
</dbReference>
<evidence type="ECO:0000313" key="3">
    <source>
        <dbReference type="EMBL" id="KAE8717166.1"/>
    </source>
</evidence>
<feature type="chain" id="PRO_5025615849" description="DUF7890 domain-containing protein" evidence="1">
    <location>
        <begin position="16"/>
        <end position="122"/>
    </location>
</feature>
<evidence type="ECO:0000259" key="2">
    <source>
        <dbReference type="Pfam" id="PF25418"/>
    </source>
</evidence>
<reference evidence="3" key="1">
    <citation type="submission" date="2019-09" db="EMBL/GenBank/DDBJ databases">
        <title>Draft genome information of white flower Hibiscus syriacus.</title>
        <authorList>
            <person name="Kim Y.-M."/>
        </authorList>
    </citation>
    <scope>NUCLEOTIDE SEQUENCE [LARGE SCALE GENOMIC DNA]</scope>
    <source>
        <strain evidence="3">YM2019G1</strain>
    </source>
</reference>
<sequence length="122" mass="13684">MLTFIAACFCKLLSGEIVEFGASKSSSKSIYRDELSKKKPLITVKDDKKDRKMSRVRVKVKMTKEEAARLLSKCKDGGIIEFKDVARELVNLPMNRVTVVSTCPATNSLLPSIPEESYIKRV</sequence>
<dbReference type="PANTHER" id="PTHR36782">
    <property type="entry name" value="BNAC03G62080D PROTEIN"/>
    <property type="match status" value="1"/>
</dbReference>
<accession>A0A6A3BJG6</accession>
<evidence type="ECO:0000256" key="1">
    <source>
        <dbReference type="SAM" id="SignalP"/>
    </source>
</evidence>
<feature type="domain" description="DUF7890" evidence="2">
    <location>
        <begin position="55"/>
        <end position="100"/>
    </location>
</feature>
<protein>
    <recommendedName>
        <fullName evidence="2">DUF7890 domain-containing protein</fullName>
    </recommendedName>
</protein>
<name>A0A6A3BJG6_HIBSY</name>